<dbReference type="InterPro" id="IPR036388">
    <property type="entry name" value="WH-like_DNA-bd_sf"/>
</dbReference>
<dbReference type="AlphaFoldDB" id="A0A1R4B7J1"/>
<sequence>MLSSPDQSLTIVNLGDNHSLCAKNICEPNLNIPAMLQSGSGKFLILIANLKMDSRLSGHGELIVSEVTDKEKTMLSTDYANCLTVIHRYNSPLDTLITEVVSEIDGHIDWCSLNELTYNRVPDHCTLIIDYESYLHIHQTLSTILINPTGLDIVIYNAPISIRTETLLCLGRLRGLFYERTNRHTIAAGLRDIQQGKMVIPIDICHQLLDHYQTTHPYPVKTGTDLSQRESQVLRELTSGQSNLQIADRFCISECTVKSHLYNIYRKLDVKNRVQAMEWAKYHLNTIN</sequence>
<dbReference type="SMART" id="SM00421">
    <property type="entry name" value="HTH_LUXR"/>
    <property type="match status" value="1"/>
</dbReference>
<accession>A0A1R4B7J1</accession>
<keyword evidence="3" id="KW-0804">Transcription</keyword>
<dbReference type="Gene3D" id="1.10.10.10">
    <property type="entry name" value="Winged helix-like DNA-binding domain superfamily/Winged helix DNA-binding domain"/>
    <property type="match status" value="1"/>
</dbReference>
<evidence type="ECO:0000256" key="2">
    <source>
        <dbReference type="ARBA" id="ARBA00023125"/>
    </source>
</evidence>
<dbReference type="PROSITE" id="PS00622">
    <property type="entry name" value="HTH_LUXR_1"/>
    <property type="match status" value="1"/>
</dbReference>
<dbReference type="RefSeq" id="WP_077315277.1">
    <property type="nucleotide sequence ID" value="NZ_AP024887.1"/>
</dbReference>
<keyword evidence="6" id="KW-1185">Reference proteome</keyword>
<dbReference type="STRING" id="1918946.VPAL9027_02885"/>
<organism evidence="5 6">
    <name type="scientific">Vibrio palustris</name>
    <dbReference type="NCBI Taxonomy" id="1918946"/>
    <lineage>
        <taxon>Bacteria</taxon>
        <taxon>Pseudomonadati</taxon>
        <taxon>Pseudomonadota</taxon>
        <taxon>Gammaproteobacteria</taxon>
        <taxon>Vibrionales</taxon>
        <taxon>Vibrionaceae</taxon>
        <taxon>Vibrio</taxon>
    </lineage>
</organism>
<dbReference type="PROSITE" id="PS50043">
    <property type="entry name" value="HTH_LUXR_2"/>
    <property type="match status" value="1"/>
</dbReference>
<name>A0A1R4B7J1_9VIBR</name>
<proteinExistence type="predicted"/>
<dbReference type="OrthoDB" id="561214at2"/>
<dbReference type="InterPro" id="IPR000792">
    <property type="entry name" value="Tscrpt_reg_LuxR_C"/>
</dbReference>
<dbReference type="GO" id="GO:0003677">
    <property type="term" value="F:DNA binding"/>
    <property type="evidence" value="ECO:0007669"/>
    <property type="project" value="UniProtKB-KW"/>
</dbReference>
<dbReference type="PRINTS" id="PR00038">
    <property type="entry name" value="HTHLUXR"/>
</dbReference>
<dbReference type="Gene3D" id="3.40.50.2300">
    <property type="match status" value="1"/>
</dbReference>
<evidence type="ECO:0000313" key="6">
    <source>
        <dbReference type="Proteomes" id="UP000189475"/>
    </source>
</evidence>
<dbReference type="PANTHER" id="PTHR44688">
    <property type="entry name" value="DNA-BINDING TRANSCRIPTIONAL ACTIVATOR DEVR_DOSR"/>
    <property type="match status" value="1"/>
</dbReference>
<evidence type="ECO:0000256" key="1">
    <source>
        <dbReference type="ARBA" id="ARBA00023015"/>
    </source>
</evidence>
<dbReference type="CDD" id="cd06170">
    <property type="entry name" value="LuxR_C_like"/>
    <property type="match status" value="1"/>
</dbReference>
<dbReference type="SUPFAM" id="SSF46894">
    <property type="entry name" value="C-terminal effector domain of the bipartite response regulators"/>
    <property type="match status" value="1"/>
</dbReference>
<keyword evidence="1" id="KW-0805">Transcription regulation</keyword>
<protein>
    <submittedName>
        <fullName evidence="5">CsgBAC operon transcriptional regulatory protein</fullName>
    </submittedName>
</protein>
<evidence type="ECO:0000259" key="4">
    <source>
        <dbReference type="PROSITE" id="PS50043"/>
    </source>
</evidence>
<evidence type="ECO:0000256" key="3">
    <source>
        <dbReference type="ARBA" id="ARBA00023163"/>
    </source>
</evidence>
<dbReference type="Proteomes" id="UP000189475">
    <property type="component" value="Unassembled WGS sequence"/>
</dbReference>
<gene>
    <name evidence="5" type="primary">csgD</name>
    <name evidence="5" type="ORF">VPAL9027_02885</name>
</gene>
<dbReference type="GO" id="GO:0006355">
    <property type="term" value="P:regulation of DNA-templated transcription"/>
    <property type="evidence" value="ECO:0007669"/>
    <property type="project" value="InterPro"/>
</dbReference>
<reference evidence="5 6" key="1">
    <citation type="submission" date="2017-02" db="EMBL/GenBank/DDBJ databases">
        <authorList>
            <person name="Peterson S.W."/>
        </authorList>
    </citation>
    <scope>NUCLEOTIDE SEQUENCE [LARGE SCALE GENOMIC DNA]</scope>
    <source>
        <strain evidence="5 6">CECT 9027</strain>
    </source>
</reference>
<dbReference type="PANTHER" id="PTHR44688:SF16">
    <property type="entry name" value="DNA-BINDING TRANSCRIPTIONAL ACTIVATOR DEVR_DOSR"/>
    <property type="match status" value="1"/>
</dbReference>
<feature type="domain" description="HTH luxR-type" evidence="4">
    <location>
        <begin position="219"/>
        <end position="284"/>
    </location>
</feature>
<dbReference type="InterPro" id="IPR016032">
    <property type="entry name" value="Sig_transdc_resp-reg_C-effctor"/>
</dbReference>
<keyword evidence="2" id="KW-0238">DNA-binding</keyword>
<dbReference type="Pfam" id="PF00196">
    <property type="entry name" value="GerE"/>
    <property type="match status" value="1"/>
</dbReference>
<dbReference type="EMBL" id="FUFT01000008">
    <property type="protein sequence ID" value="SJL84882.1"/>
    <property type="molecule type" value="Genomic_DNA"/>
</dbReference>
<evidence type="ECO:0000313" key="5">
    <source>
        <dbReference type="EMBL" id="SJL84882.1"/>
    </source>
</evidence>